<dbReference type="EMBL" id="JAAAMV010000001">
    <property type="protein sequence ID" value="NBD22763.1"/>
    <property type="molecule type" value="Genomic_DNA"/>
</dbReference>
<sequence>MNAMYQRLMDSTEDLLYRVRIYDRNLEKCDEILQMDEAYSRMRQAFDAIDARNHGALERIAARLQQMRTRLITMMEDLLHTA</sequence>
<reference evidence="1 2" key="1">
    <citation type="submission" date="2020-01" db="EMBL/GenBank/DDBJ databases">
        <title>Paenibacillus soybeanensis sp. nov. isolated from the nodules of soybean (Glycine max(L.) Merr).</title>
        <authorList>
            <person name="Wang H."/>
        </authorList>
    </citation>
    <scope>NUCLEOTIDE SEQUENCE [LARGE SCALE GENOMIC DNA]</scope>
    <source>
        <strain evidence="1 2">T1</strain>
    </source>
</reference>
<dbReference type="Proteomes" id="UP000665561">
    <property type="component" value="Unassembled WGS sequence"/>
</dbReference>
<name>A0ABW9XJJ3_9BACL</name>
<protein>
    <submittedName>
        <fullName evidence="1">Uncharacterized protein</fullName>
    </submittedName>
</protein>
<organism evidence="1 2">
    <name type="scientific">Paenibacillus glycinis</name>
    <dbReference type="NCBI Taxonomy" id="2697035"/>
    <lineage>
        <taxon>Bacteria</taxon>
        <taxon>Bacillati</taxon>
        <taxon>Bacillota</taxon>
        <taxon>Bacilli</taxon>
        <taxon>Bacillales</taxon>
        <taxon>Paenibacillaceae</taxon>
        <taxon>Paenibacillus</taxon>
    </lineage>
</organism>
<comment type="caution">
    <text evidence="1">The sequence shown here is derived from an EMBL/GenBank/DDBJ whole genome shotgun (WGS) entry which is preliminary data.</text>
</comment>
<accession>A0ABW9XJJ3</accession>
<evidence type="ECO:0000313" key="1">
    <source>
        <dbReference type="EMBL" id="NBD22763.1"/>
    </source>
</evidence>
<keyword evidence="2" id="KW-1185">Reference proteome</keyword>
<evidence type="ECO:0000313" key="2">
    <source>
        <dbReference type="Proteomes" id="UP000665561"/>
    </source>
</evidence>
<proteinExistence type="predicted"/>
<gene>
    <name evidence="1" type="ORF">GT019_02645</name>
</gene>